<feature type="binding site" description="axial binding residue" evidence="7">
    <location>
        <position position="417"/>
    </location>
    <ligand>
        <name>heme</name>
        <dbReference type="ChEBI" id="CHEBI:30413"/>
    </ligand>
    <ligandPart>
        <name>Fe</name>
        <dbReference type="ChEBI" id="CHEBI:18248"/>
    </ligandPart>
</feature>
<dbReference type="InterPro" id="IPR036396">
    <property type="entry name" value="Cyt_P450_sf"/>
</dbReference>
<evidence type="ECO:0000256" key="2">
    <source>
        <dbReference type="ARBA" id="ARBA00022617"/>
    </source>
</evidence>
<dbReference type="GO" id="GO:0004497">
    <property type="term" value="F:monooxygenase activity"/>
    <property type="evidence" value="ECO:0007669"/>
    <property type="project" value="UniProtKB-KW"/>
</dbReference>
<dbReference type="InterPro" id="IPR002401">
    <property type="entry name" value="Cyt_P450_E_grp-I"/>
</dbReference>
<protein>
    <submittedName>
        <fullName evidence="8">Cytochrome P450</fullName>
    </submittedName>
</protein>
<dbReference type="Pfam" id="PF00067">
    <property type="entry name" value="p450"/>
    <property type="match status" value="1"/>
</dbReference>
<dbReference type="Proteomes" id="UP000037425">
    <property type="component" value="Unassembled WGS sequence"/>
</dbReference>
<sequence>MAGWFHQPVKFREELSEEKFQPARADYYAGPPGKPLRLLLQARTDFLSIWRNDDFTEKVSQIRLIGRQVILVNSPDLIRQVVVKRHENFERKSPQMRRALEFLLGDGLFISDGDTWKQRRPLVADIVHAKRVPAFGPVMERTTSELVERWNGMPDGAQVNVLHEMAGLTAEIIARSVFGNQLGDDSAAAVTEGFTSYQSLVDSINLGYFLGFDDGLPVLRTPTLRRSVKRIHRIIDKVVEDHLEGRGDHNSMVELLIRRQQRNPELKLDLVALRNEAATIFMAGHETTAATLTWAWYLLSRAKWVEKALHDEISRVCGDRVPTIDDVPQLELCKAIIEETLRLYPPVPILARQARQAEMIGDIAAERGSLVLIVPWLLHRTESLFEDPHHFRPDRFMGGRRPTPYSFIPFASGPRVCPGLHFGLTEAILCLAIIAQQFRVAVVDGHKVEPICRLTLRPKGGLPVTLHRRQRPSHDR</sequence>
<reference evidence="9" key="1">
    <citation type="submission" date="2015-07" db="EMBL/GenBank/DDBJ databases">
        <title>Whole genome sequence of an Ensifer adhaerens strain isolated from a cave pool in the Wind Cave National Park.</title>
        <authorList>
            <person name="Eng W.W.H."/>
            <person name="Gan H.M."/>
            <person name="Barton H.A."/>
            <person name="Savka M.A."/>
        </authorList>
    </citation>
    <scope>NUCLEOTIDE SEQUENCE [LARGE SCALE GENOMIC DNA]</scope>
    <source>
        <strain evidence="9">SD006</strain>
    </source>
</reference>
<comment type="caution">
    <text evidence="8">The sequence shown here is derived from an EMBL/GenBank/DDBJ whole genome shotgun (WGS) entry which is preliminary data.</text>
</comment>
<keyword evidence="5 7" id="KW-0408">Iron</keyword>
<dbReference type="PANTHER" id="PTHR24291:SF50">
    <property type="entry name" value="BIFUNCTIONAL ALBAFLAVENONE MONOOXYGENASE_TERPENE SYNTHASE"/>
    <property type="match status" value="1"/>
</dbReference>
<keyword evidence="2 7" id="KW-0349">Heme</keyword>
<dbReference type="EMBL" id="LGAP01000001">
    <property type="protein sequence ID" value="KOF22151.1"/>
    <property type="molecule type" value="Genomic_DNA"/>
</dbReference>
<organism evidence="8 9">
    <name type="scientific">Ensifer adhaerens</name>
    <name type="common">Sinorhizobium morelense</name>
    <dbReference type="NCBI Taxonomy" id="106592"/>
    <lineage>
        <taxon>Bacteria</taxon>
        <taxon>Pseudomonadati</taxon>
        <taxon>Pseudomonadota</taxon>
        <taxon>Alphaproteobacteria</taxon>
        <taxon>Hyphomicrobiales</taxon>
        <taxon>Rhizobiaceae</taxon>
        <taxon>Sinorhizobium/Ensifer group</taxon>
        <taxon>Ensifer</taxon>
    </lineage>
</organism>
<dbReference type="PRINTS" id="PR00385">
    <property type="entry name" value="P450"/>
</dbReference>
<gene>
    <name evidence="8" type="ORF">AC244_00895</name>
</gene>
<dbReference type="PATRIC" id="fig|106592.7.peg.194"/>
<accession>A0A0L8C5I3</accession>
<proteinExistence type="inferred from homology"/>
<dbReference type="GO" id="GO:0016705">
    <property type="term" value="F:oxidoreductase activity, acting on paired donors, with incorporation or reduction of molecular oxygen"/>
    <property type="evidence" value="ECO:0007669"/>
    <property type="project" value="InterPro"/>
</dbReference>
<dbReference type="OrthoDB" id="9764248at2"/>
<evidence type="ECO:0000256" key="6">
    <source>
        <dbReference type="ARBA" id="ARBA00023033"/>
    </source>
</evidence>
<dbReference type="AlphaFoldDB" id="A0A0L8C5I3"/>
<dbReference type="PANTHER" id="PTHR24291">
    <property type="entry name" value="CYTOCHROME P450 FAMILY 4"/>
    <property type="match status" value="1"/>
</dbReference>
<dbReference type="RefSeq" id="WP_053246976.1">
    <property type="nucleotide sequence ID" value="NZ_LGAP01000001.1"/>
</dbReference>
<comment type="cofactor">
    <cofactor evidence="7">
        <name>heme</name>
        <dbReference type="ChEBI" id="CHEBI:30413"/>
    </cofactor>
</comment>
<dbReference type="GO" id="GO:0005506">
    <property type="term" value="F:iron ion binding"/>
    <property type="evidence" value="ECO:0007669"/>
    <property type="project" value="InterPro"/>
</dbReference>
<name>A0A0L8C5I3_ENSAD</name>
<dbReference type="PRINTS" id="PR00463">
    <property type="entry name" value="EP450I"/>
</dbReference>
<comment type="similarity">
    <text evidence="1">Belongs to the cytochrome P450 family.</text>
</comment>
<keyword evidence="3 7" id="KW-0479">Metal-binding</keyword>
<dbReference type="InterPro" id="IPR001128">
    <property type="entry name" value="Cyt_P450"/>
</dbReference>
<evidence type="ECO:0000256" key="7">
    <source>
        <dbReference type="PIRSR" id="PIRSR602401-1"/>
    </source>
</evidence>
<dbReference type="InterPro" id="IPR050196">
    <property type="entry name" value="Cytochrome_P450_Monoox"/>
</dbReference>
<keyword evidence="6" id="KW-0503">Monooxygenase</keyword>
<evidence type="ECO:0000313" key="9">
    <source>
        <dbReference type="Proteomes" id="UP000037425"/>
    </source>
</evidence>
<keyword evidence="4" id="KW-0560">Oxidoreductase</keyword>
<evidence type="ECO:0000256" key="5">
    <source>
        <dbReference type="ARBA" id="ARBA00023004"/>
    </source>
</evidence>
<evidence type="ECO:0000256" key="3">
    <source>
        <dbReference type="ARBA" id="ARBA00022723"/>
    </source>
</evidence>
<evidence type="ECO:0000313" key="8">
    <source>
        <dbReference type="EMBL" id="KOF22151.1"/>
    </source>
</evidence>
<evidence type="ECO:0000256" key="4">
    <source>
        <dbReference type="ARBA" id="ARBA00023002"/>
    </source>
</evidence>
<dbReference type="SUPFAM" id="SSF48264">
    <property type="entry name" value="Cytochrome P450"/>
    <property type="match status" value="1"/>
</dbReference>
<evidence type="ECO:0000256" key="1">
    <source>
        <dbReference type="ARBA" id="ARBA00010617"/>
    </source>
</evidence>
<dbReference type="Gene3D" id="1.10.630.10">
    <property type="entry name" value="Cytochrome P450"/>
    <property type="match status" value="1"/>
</dbReference>
<dbReference type="GO" id="GO:0020037">
    <property type="term" value="F:heme binding"/>
    <property type="evidence" value="ECO:0007669"/>
    <property type="project" value="InterPro"/>
</dbReference>